<dbReference type="Gene3D" id="2.60.40.1120">
    <property type="entry name" value="Carboxypeptidase-like, regulatory domain"/>
    <property type="match status" value="1"/>
</dbReference>
<dbReference type="SUPFAM" id="SSF50969">
    <property type="entry name" value="YVTN repeat-like/Quinoprotein amine dehydrogenase"/>
    <property type="match status" value="1"/>
</dbReference>
<evidence type="ECO:0000313" key="1">
    <source>
        <dbReference type="EMBL" id="SHE78812.1"/>
    </source>
</evidence>
<accession>A0A1M4WCW8</accession>
<keyword evidence="2" id="KW-1185">Reference proteome</keyword>
<evidence type="ECO:0000313" key="2">
    <source>
        <dbReference type="Proteomes" id="UP000184423"/>
    </source>
</evidence>
<name>A0A1M4WCW8_9CLOT</name>
<organism evidence="1 2">
    <name type="scientific">Caloramator proteoclasticus DSM 10124</name>
    <dbReference type="NCBI Taxonomy" id="1121262"/>
    <lineage>
        <taxon>Bacteria</taxon>
        <taxon>Bacillati</taxon>
        <taxon>Bacillota</taxon>
        <taxon>Clostridia</taxon>
        <taxon>Eubacteriales</taxon>
        <taxon>Clostridiaceae</taxon>
        <taxon>Caloramator</taxon>
    </lineage>
</organism>
<dbReference type="PANTHER" id="PTHR47197">
    <property type="entry name" value="PROTEIN NIRF"/>
    <property type="match status" value="1"/>
</dbReference>
<sequence length="637" mass="69694">MKTFAVYTANLNSSSVTCIDTTTDKVIANIPVGSNPYDVVATHDGRYVFSLNSGDGTLSMINTTTNTVVSTITVGQFPMSGVISQDDLFLYVACRDSEYIAVVNISTQTLVTTIPLNFKPVRMAITPDGKYIFVQCINAFNVPVIDTETLSIIKRITLPTSLTYTPTDLLMSKDGKYVYFVSYQRPFIGMISVETLELLTPYITFTSGVFNPTSICTSQDGKYVFVAGLSRTTGMIMQLSTAPPLRIIKTKFLFAVPYKYETTPDSKKLITLNPTSGSITIFDINNLDSNKTVYLGGSLTDIEIRPESKIAYVTNQSLNIAIRVDLEHANPVSALPTGNYPISLHGTLIEVPTPSSLLLCRALKAETNDIELTKNASINITITPTLDQSPEAIIYGNITAPDNNPIVSASVKVLTTDGYTIYHDITDSKGFFTGRLPAGKYTLIVVSPDYNLSYVGDFILEGGEQKNLSLLLNDNMVSKLGVIFGEALGSTLEGIVNGGANLYRNEDGTDRLYVHSFTSINGRYRIAYIPQGIYTLRIAANGYLPQDSLVVIDKDYMVISSTNKLSKDPTNPQGKISGTVMYNGVPVDKCLVEIYRREGDMKYVVAIAETKSDGYFEFGSLPAGTYFIETFKLIPQN</sequence>
<dbReference type="InterPro" id="IPR011048">
    <property type="entry name" value="Haem_d1_sf"/>
</dbReference>
<dbReference type="RefSeq" id="WP_073248301.1">
    <property type="nucleotide sequence ID" value="NZ_FQVG01000016.1"/>
</dbReference>
<dbReference type="AlphaFoldDB" id="A0A1M4WCW8"/>
<dbReference type="InterPro" id="IPR015943">
    <property type="entry name" value="WD40/YVTN_repeat-like_dom_sf"/>
</dbReference>
<dbReference type="SUPFAM" id="SSF49478">
    <property type="entry name" value="Cna protein B-type domain"/>
    <property type="match status" value="1"/>
</dbReference>
<dbReference type="Pfam" id="PF02239">
    <property type="entry name" value="Cytochrom_D1"/>
    <property type="match status" value="1"/>
</dbReference>
<dbReference type="InterPro" id="IPR011044">
    <property type="entry name" value="Quino_amine_DH_bsu"/>
</dbReference>
<dbReference type="Pfam" id="PF13620">
    <property type="entry name" value="CarboxypepD_reg"/>
    <property type="match status" value="1"/>
</dbReference>
<gene>
    <name evidence="1" type="ORF">SAMN02746091_01120</name>
</gene>
<dbReference type="Proteomes" id="UP000184423">
    <property type="component" value="Unassembled WGS sequence"/>
</dbReference>
<protein>
    <submittedName>
        <fullName evidence="1">40-residue YVTN family beta-propeller repeat-containing protein</fullName>
    </submittedName>
</protein>
<reference evidence="2" key="1">
    <citation type="submission" date="2016-11" db="EMBL/GenBank/DDBJ databases">
        <authorList>
            <person name="Varghese N."/>
            <person name="Submissions S."/>
        </authorList>
    </citation>
    <scope>NUCLEOTIDE SEQUENCE [LARGE SCALE GENOMIC DNA]</scope>
    <source>
        <strain evidence="2">DSM 10124</strain>
    </source>
</reference>
<dbReference type="PANTHER" id="PTHR47197:SF3">
    <property type="entry name" value="DIHYDRO-HEME D1 DEHYDROGENASE"/>
    <property type="match status" value="1"/>
</dbReference>
<proteinExistence type="predicted"/>
<dbReference type="Gene3D" id="2.130.10.10">
    <property type="entry name" value="YVTN repeat-like/Quinoprotein amine dehydrogenase"/>
    <property type="match status" value="2"/>
</dbReference>
<dbReference type="SUPFAM" id="SSF51004">
    <property type="entry name" value="C-terminal (heme d1) domain of cytochrome cd1-nitrite reductase"/>
    <property type="match status" value="1"/>
</dbReference>
<dbReference type="NCBIfam" id="TIGR02276">
    <property type="entry name" value="beta_rpt_yvtn"/>
    <property type="match status" value="2"/>
</dbReference>
<dbReference type="InterPro" id="IPR051200">
    <property type="entry name" value="Host-pathogen_enzymatic-act"/>
</dbReference>
<dbReference type="EMBL" id="FQVG01000016">
    <property type="protein sequence ID" value="SHE78812.1"/>
    <property type="molecule type" value="Genomic_DNA"/>
</dbReference>
<dbReference type="InterPro" id="IPR011964">
    <property type="entry name" value="YVTN_b-propeller_repeat"/>
</dbReference>